<feature type="transmembrane region" description="Helical" evidence="12">
    <location>
        <begin position="360"/>
        <end position="379"/>
    </location>
</feature>
<dbReference type="GO" id="GO:0009401">
    <property type="term" value="P:phosphoenolpyruvate-dependent sugar phosphotransferase system"/>
    <property type="evidence" value="ECO:0007669"/>
    <property type="project" value="UniProtKB-KW"/>
</dbReference>
<keyword evidence="3" id="KW-1003">Cell membrane</keyword>
<dbReference type="SUPFAM" id="SSF55604">
    <property type="entry name" value="Glucose permease domain IIB"/>
    <property type="match status" value="1"/>
</dbReference>
<dbReference type="InterPro" id="IPR001996">
    <property type="entry name" value="PTS_IIB_1"/>
</dbReference>
<dbReference type="EMBL" id="ADKX01000033">
    <property type="protein sequence ID" value="EFW04872.1"/>
    <property type="molecule type" value="Genomic_DNA"/>
</dbReference>
<feature type="transmembrane region" description="Helical" evidence="12">
    <location>
        <begin position="391"/>
        <end position="415"/>
    </location>
</feature>
<gene>
    <name evidence="15" type="ORF">HMPREF9488_01997</name>
</gene>
<evidence type="ECO:0000256" key="6">
    <source>
        <dbReference type="ARBA" id="ARBA00022683"/>
    </source>
</evidence>
<comment type="caution">
    <text evidence="15">The sequence shown here is derived from an EMBL/GenBank/DDBJ whole genome shotgun (WGS) entry which is preliminary data.</text>
</comment>
<dbReference type="HOGENOM" id="CLU_012312_2_0_9"/>
<evidence type="ECO:0000256" key="11">
    <source>
        <dbReference type="PROSITE-ProRule" id="PRU00421"/>
    </source>
</evidence>
<dbReference type="CDD" id="cd00212">
    <property type="entry name" value="PTS_IIB_glc"/>
    <property type="match status" value="1"/>
</dbReference>
<keyword evidence="8" id="KW-0418">Kinase</keyword>
<evidence type="ECO:0000256" key="1">
    <source>
        <dbReference type="ARBA" id="ARBA00004651"/>
    </source>
</evidence>
<keyword evidence="9 12" id="KW-1133">Transmembrane helix</keyword>
<dbReference type="PANTHER" id="PTHR30175">
    <property type="entry name" value="PHOSPHOTRANSFERASE SYSTEM TRANSPORT PROTEIN"/>
    <property type="match status" value="1"/>
</dbReference>
<comment type="subcellular location">
    <subcellularLocation>
        <location evidence="1">Cell membrane</location>
        <topology evidence="1">Multi-pass membrane protein</topology>
    </subcellularLocation>
</comment>
<dbReference type="InterPro" id="IPR003352">
    <property type="entry name" value="PTS_EIIC"/>
</dbReference>
<keyword evidence="2" id="KW-0813">Transport</keyword>
<evidence type="ECO:0000256" key="12">
    <source>
        <dbReference type="SAM" id="Phobius"/>
    </source>
</evidence>
<sequence>MNKYEQLTKDIVSALGGVENIQSVTHCATRLRFSLNSKDKSDKAKIEKINGVLGTQIGAGTFQVLIGTHVSDVYDELLTIPGITGKGEVADDEDTTIASEKVSLFDRFTRMMSTVFSPYIPVLATGGIASGVVGLLANLGVMTTDSLTYQTFYSIFYSLIYFFPILLAFTAAKHFRSNQYVAAVLGASIMYPGVADLLVAGEKADLFGINFPAFHFASSFIPILLAIFCMSYFERWLKKTVPATLQFIVVPAACLFIFVPLTIMVFGPVGSLVANGISTVYQAVMAYPIISCTLLGALFSLIILVGMHWAVTPIMLGILATQGYEAGLAAGGMGNYAVLGICLAVMIFDKNKEMKQTAGSSSFTLALCGISEPCLYGVILKDKKYIMNMLVAGAIGGFICGITGVAATNFAYAGILSFGAWLTAKSFVWYCVAIVVSVVVGFVLTAFMLKTNQSKKA</sequence>
<dbReference type="Proteomes" id="UP000003157">
    <property type="component" value="Unassembled WGS sequence"/>
</dbReference>
<dbReference type="PROSITE" id="PS51103">
    <property type="entry name" value="PTS_EIIC_TYPE_1"/>
    <property type="match status" value="1"/>
</dbReference>
<reference evidence="15 16" key="1">
    <citation type="submission" date="2010-12" db="EMBL/GenBank/DDBJ databases">
        <title>The Genome Sequence of Coprobacillus sp. strain 29_1.</title>
        <authorList>
            <consortium name="The Broad Institute Genome Sequencing Platform"/>
            <person name="Earl A."/>
            <person name="Ward D."/>
            <person name="Feldgarden M."/>
            <person name="Gevers D."/>
            <person name="Daigneault M."/>
            <person name="Sibley C.D."/>
            <person name="White A."/>
            <person name="Strauss J."/>
            <person name="Allen-Vercoe E."/>
            <person name="Young S.K."/>
            <person name="Zeng Q."/>
            <person name="Gargeya S."/>
            <person name="Fitzgerald M."/>
            <person name="Haas B."/>
            <person name="Abouelleil A."/>
            <person name="Alvarado L."/>
            <person name="Arachchi H.M."/>
            <person name="Berlin A."/>
            <person name="Brown A."/>
            <person name="Chapman S.B."/>
            <person name="Chen Z."/>
            <person name="Dunbar C."/>
            <person name="Freedman E."/>
            <person name="Gearin G."/>
            <person name="Gellesch M."/>
            <person name="Goldberg J."/>
            <person name="Griggs A."/>
            <person name="Gujja S."/>
            <person name="Heilman E."/>
            <person name="Heiman D."/>
            <person name="Howarth C."/>
            <person name="Larson L."/>
            <person name="Lui A."/>
            <person name="MacDonald P.J.P."/>
            <person name="Mehta T."/>
            <person name="Montmayeur A."/>
            <person name="Murphy C."/>
            <person name="Neiman D."/>
            <person name="Pearson M."/>
            <person name="Priest M."/>
            <person name="Roberts A."/>
            <person name="Saif S."/>
            <person name="Shea T."/>
            <person name="Shenoy N."/>
            <person name="Sisk P."/>
            <person name="Stolte C."/>
            <person name="Sykes S."/>
            <person name="White J."/>
            <person name="Yandava C."/>
            <person name="Nusbaum C."/>
            <person name="Birren B."/>
        </authorList>
    </citation>
    <scope>NUCLEOTIDE SEQUENCE [LARGE SCALE GENOMIC DNA]</scope>
    <source>
        <strain evidence="15 16">29_1</strain>
    </source>
</reference>
<feature type="transmembrane region" description="Helical" evidence="12">
    <location>
        <begin position="245"/>
        <end position="266"/>
    </location>
</feature>
<dbReference type="STRING" id="100884.GCA_000269565_02098"/>
<dbReference type="InterPro" id="IPR036878">
    <property type="entry name" value="Glu_permease_IIB"/>
</dbReference>
<dbReference type="AlphaFoldDB" id="E7GB56"/>
<evidence type="ECO:0000259" key="13">
    <source>
        <dbReference type="PROSITE" id="PS51098"/>
    </source>
</evidence>
<evidence type="ECO:0000256" key="4">
    <source>
        <dbReference type="ARBA" id="ARBA00022597"/>
    </source>
</evidence>
<feature type="active site" description="Phosphocysteine intermediate; for EIIB activity" evidence="11">
    <location>
        <position position="27"/>
    </location>
</feature>
<evidence type="ECO:0000259" key="14">
    <source>
        <dbReference type="PROSITE" id="PS51103"/>
    </source>
</evidence>
<dbReference type="InterPro" id="IPR013013">
    <property type="entry name" value="PTS_EIIC_1"/>
</dbReference>
<feature type="transmembrane region" description="Helical" evidence="12">
    <location>
        <begin position="119"/>
        <end position="139"/>
    </location>
</feature>
<feature type="transmembrane region" description="Helical" evidence="12">
    <location>
        <begin position="213"/>
        <end position="233"/>
    </location>
</feature>
<evidence type="ECO:0000256" key="7">
    <source>
        <dbReference type="ARBA" id="ARBA00022692"/>
    </source>
</evidence>
<dbReference type="RefSeq" id="WP_008789097.1">
    <property type="nucleotide sequence ID" value="NZ_AKCB01000001.1"/>
</dbReference>
<keyword evidence="7 12" id="KW-0812">Transmembrane</keyword>
<evidence type="ECO:0000256" key="9">
    <source>
        <dbReference type="ARBA" id="ARBA00022989"/>
    </source>
</evidence>
<dbReference type="PROSITE" id="PS51098">
    <property type="entry name" value="PTS_EIIB_TYPE_1"/>
    <property type="match status" value="1"/>
</dbReference>
<evidence type="ECO:0000256" key="5">
    <source>
        <dbReference type="ARBA" id="ARBA00022679"/>
    </source>
</evidence>
<dbReference type="GO" id="GO:0016301">
    <property type="term" value="F:kinase activity"/>
    <property type="evidence" value="ECO:0007669"/>
    <property type="project" value="UniProtKB-KW"/>
</dbReference>
<keyword evidence="16" id="KW-1185">Reference proteome</keyword>
<dbReference type="Gene3D" id="3.30.1360.60">
    <property type="entry name" value="Glucose permease domain IIB"/>
    <property type="match status" value="1"/>
</dbReference>
<feature type="transmembrane region" description="Helical" evidence="12">
    <location>
        <begin position="427"/>
        <end position="449"/>
    </location>
</feature>
<feature type="transmembrane region" description="Helical" evidence="12">
    <location>
        <begin position="323"/>
        <end position="348"/>
    </location>
</feature>
<proteinExistence type="predicted"/>
<dbReference type="eggNOG" id="COG1264">
    <property type="taxonomic scope" value="Bacteria"/>
</dbReference>
<evidence type="ECO:0000256" key="3">
    <source>
        <dbReference type="ARBA" id="ARBA00022475"/>
    </source>
</evidence>
<keyword evidence="4" id="KW-0762">Sugar transport</keyword>
<name>E7GB56_9FIRM</name>
<dbReference type="FunFam" id="3.30.1360.60:FF:000001">
    <property type="entry name" value="PTS system glucose-specific IIBC component PtsG"/>
    <property type="match status" value="1"/>
</dbReference>
<feature type="transmembrane region" description="Helical" evidence="12">
    <location>
        <begin position="151"/>
        <end position="169"/>
    </location>
</feature>
<evidence type="ECO:0000256" key="2">
    <source>
        <dbReference type="ARBA" id="ARBA00022448"/>
    </source>
</evidence>
<dbReference type="OrthoDB" id="9769191at2"/>
<evidence type="ECO:0000313" key="15">
    <source>
        <dbReference type="EMBL" id="EFW04872.1"/>
    </source>
</evidence>
<dbReference type="GeneID" id="78229938"/>
<dbReference type="InterPro" id="IPR050558">
    <property type="entry name" value="PTS_Sugar-Specific_Components"/>
</dbReference>
<evidence type="ECO:0000256" key="10">
    <source>
        <dbReference type="ARBA" id="ARBA00023136"/>
    </source>
</evidence>
<evidence type="ECO:0000256" key="8">
    <source>
        <dbReference type="ARBA" id="ARBA00022777"/>
    </source>
</evidence>
<keyword evidence="5" id="KW-0808">Transferase</keyword>
<organism evidence="15 16">
    <name type="scientific">Coprobacillus cateniformis</name>
    <dbReference type="NCBI Taxonomy" id="100884"/>
    <lineage>
        <taxon>Bacteria</taxon>
        <taxon>Bacillati</taxon>
        <taxon>Bacillota</taxon>
        <taxon>Erysipelotrichia</taxon>
        <taxon>Erysipelotrichales</taxon>
        <taxon>Coprobacillaceae</taxon>
        <taxon>Coprobacillus</taxon>
    </lineage>
</organism>
<keyword evidence="6" id="KW-0598">Phosphotransferase system</keyword>
<feature type="transmembrane region" description="Helical" evidence="12">
    <location>
        <begin position="181"/>
        <end position="201"/>
    </location>
</feature>
<dbReference type="GO" id="GO:0015771">
    <property type="term" value="P:trehalose transport"/>
    <property type="evidence" value="ECO:0007669"/>
    <property type="project" value="TreeGrafter"/>
</dbReference>
<feature type="domain" description="PTS EIIB type-1" evidence="13">
    <location>
        <begin position="5"/>
        <end position="87"/>
    </location>
</feature>
<protein>
    <submittedName>
        <fullName evidence="15">Uncharacterized protein</fullName>
    </submittedName>
</protein>
<dbReference type="GO" id="GO:0005886">
    <property type="term" value="C:plasma membrane"/>
    <property type="evidence" value="ECO:0007669"/>
    <property type="project" value="UniProtKB-SubCell"/>
</dbReference>
<dbReference type="eggNOG" id="COG1263">
    <property type="taxonomic scope" value="Bacteria"/>
</dbReference>
<keyword evidence="10 12" id="KW-0472">Membrane</keyword>
<accession>E7GB56</accession>
<dbReference type="GO" id="GO:0008982">
    <property type="term" value="F:protein-N(PI)-phosphohistidine-sugar phosphotransferase activity"/>
    <property type="evidence" value="ECO:0007669"/>
    <property type="project" value="InterPro"/>
</dbReference>
<dbReference type="Pfam" id="PF00367">
    <property type="entry name" value="PTS_EIIB"/>
    <property type="match status" value="1"/>
</dbReference>
<dbReference type="GO" id="GO:0090589">
    <property type="term" value="F:protein-phosphocysteine-trehalose phosphotransferase system transporter activity"/>
    <property type="evidence" value="ECO:0007669"/>
    <property type="project" value="TreeGrafter"/>
</dbReference>
<dbReference type="InterPro" id="IPR018113">
    <property type="entry name" value="PTrfase_EIIB_Cys"/>
</dbReference>
<feature type="transmembrane region" description="Helical" evidence="12">
    <location>
        <begin position="286"/>
        <end position="311"/>
    </location>
</feature>
<evidence type="ECO:0000313" key="16">
    <source>
        <dbReference type="Proteomes" id="UP000003157"/>
    </source>
</evidence>
<dbReference type="Pfam" id="PF02378">
    <property type="entry name" value="PTS_EIIC"/>
    <property type="match status" value="1"/>
</dbReference>
<feature type="domain" description="PTS EIIC type-1" evidence="14">
    <location>
        <begin position="110"/>
        <end position="457"/>
    </location>
</feature>
<dbReference type="PANTHER" id="PTHR30175:SF1">
    <property type="entry name" value="PTS SYSTEM ARBUTIN-, CELLOBIOSE-, AND SALICIN-SPECIFIC EIIBC COMPONENT-RELATED"/>
    <property type="match status" value="1"/>
</dbReference>